<proteinExistence type="predicted"/>
<name>A0A5C2SDQ3_9APHY</name>
<protein>
    <submittedName>
        <fullName evidence="1">Uncharacterized protein</fullName>
    </submittedName>
</protein>
<dbReference type="Proteomes" id="UP000313359">
    <property type="component" value="Unassembled WGS sequence"/>
</dbReference>
<evidence type="ECO:0000313" key="1">
    <source>
        <dbReference type="EMBL" id="RPD61902.1"/>
    </source>
</evidence>
<organism evidence="1 2">
    <name type="scientific">Lentinus tigrinus ALCF2SS1-6</name>
    <dbReference type="NCBI Taxonomy" id="1328759"/>
    <lineage>
        <taxon>Eukaryota</taxon>
        <taxon>Fungi</taxon>
        <taxon>Dikarya</taxon>
        <taxon>Basidiomycota</taxon>
        <taxon>Agaricomycotina</taxon>
        <taxon>Agaricomycetes</taxon>
        <taxon>Polyporales</taxon>
        <taxon>Polyporaceae</taxon>
        <taxon>Lentinus</taxon>
    </lineage>
</organism>
<accession>A0A5C2SDQ3</accession>
<dbReference type="PROSITE" id="PS51257">
    <property type="entry name" value="PROKAR_LIPOPROTEIN"/>
    <property type="match status" value="1"/>
</dbReference>
<dbReference type="AlphaFoldDB" id="A0A5C2SDQ3"/>
<reference evidence="1" key="1">
    <citation type="journal article" date="2018" name="Genome Biol. Evol.">
        <title>Genomics and development of Lentinus tigrinus, a white-rot wood-decaying mushroom with dimorphic fruiting bodies.</title>
        <authorList>
            <person name="Wu B."/>
            <person name="Xu Z."/>
            <person name="Knudson A."/>
            <person name="Carlson A."/>
            <person name="Chen N."/>
            <person name="Kovaka S."/>
            <person name="LaButti K."/>
            <person name="Lipzen A."/>
            <person name="Pennachio C."/>
            <person name="Riley R."/>
            <person name="Schakwitz W."/>
            <person name="Umezawa K."/>
            <person name="Ohm R.A."/>
            <person name="Grigoriev I.V."/>
            <person name="Nagy L.G."/>
            <person name="Gibbons J."/>
            <person name="Hibbett D."/>
        </authorList>
    </citation>
    <scope>NUCLEOTIDE SEQUENCE [LARGE SCALE GENOMIC DNA]</scope>
    <source>
        <strain evidence="1">ALCF2SS1-6</strain>
    </source>
</reference>
<evidence type="ECO:0000313" key="2">
    <source>
        <dbReference type="Proteomes" id="UP000313359"/>
    </source>
</evidence>
<keyword evidence="2" id="KW-1185">Reference proteome</keyword>
<gene>
    <name evidence="1" type="ORF">L227DRAFT_43165</name>
</gene>
<dbReference type="EMBL" id="ML122260">
    <property type="protein sequence ID" value="RPD61902.1"/>
    <property type="molecule type" value="Genomic_DNA"/>
</dbReference>
<sequence>MSYCRLASAHSFLHLSFGSCSSFIPFPIHPSPTSYPPPCRPLSTPVMPNPAVSVATDGANGRRAAILVVRLRAVAQDISSCVESVVLLCSSIECVGGGEAGMVCSCSGAGGTA</sequence>